<name>A0A7W6EYR7_9CAUL</name>
<accession>A0A7W6EYR7</accession>
<organism evidence="1 2">
    <name type="scientific">Brevundimonas mediterranea</name>
    <dbReference type="NCBI Taxonomy" id="74329"/>
    <lineage>
        <taxon>Bacteria</taxon>
        <taxon>Pseudomonadati</taxon>
        <taxon>Pseudomonadota</taxon>
        <taxon>Alphaproteobacteria</taxon>
        <taxon>Caulobacterales</taxon>
        <taxon>Caulobacteraceae</taxon>
        <taxon>Brevundimonas</taxon>
    </lineage>
</organism>
<comment type="caution">
    <text evidence="1">The sequence shown here is derived from an EMBL/GenBank/DDBJ whole genome shotgun (WGS) entry which is preliminary data.</text>
</comment>
<dbReference type="EMBL" id="JACIDA010000001">
    <property type="protein sequence ID" value="MBB3871225.1"/>
    <property type="molecule type" value="Genomic_DNA"/>
</dbReference>
<dbReference type="Pfam" id="PF10038">
    <property type="entry name" value="DUF2274"/>
    <property type="match status" value="1"/>
</dbReference>
<sequence>MTKLKLGPLVEDKPVKLTVDLPASVHRDLTAYAEALGRATGQPVADPVKLIVPMLERFMATDRAFAKARRASAGSS</sequence>
<evidence type="ECO:0000313" key="1">
    <source>
        <dbReference type="EMBL" id="MBB3871225.1"/>
    </source>
</evidence>
<evidence type="ECO:0000313" key="2">
    <source>
        <dbReference type="Proteomes" id="UP000532936"/>
    </source>
</evidence>
<dbReference type="RefSeq" id="WP_183195454.1">
    <property type="nucleotide sequence ID" value="NZ_JACIDA010000001.1"/>
</dbReference>
<dbReference type="AlphaFoldDB" id="A0A7W6EYR7"/>
<evidence type="ECO:0008006" key="3">
    <source>
        <dbReference type="Google" id="ProtNLM"/>
    </source>
</evidence>
<gene>
    <name evidence="1" type="ORF">GGR11_000739</name>
</gene>
<reference evidence="1 2" key="1">
    <citation type="submission" date="2020-08" db="EMBL/GenBank/DDBJ databases">
        <title>Genomic Encyclopedia of Type Strains, Phase IV (KMG-IV): sequencing the most valuable type-strain genomes for metagenomic binning, comparative biology and taxonomic classification.</title>
        <authorList>
            <person name="Goeker M."/>
        </authorList>
    </citation>
    <scope>NUCLEOTIDE SEQUENCE [LARGE SCALE GENOMIC DNA]</scope>
    <source>
        <strain evidence="1 2">DSM 14878</strain>
    </source>
</reference>
<protein>
    <recommendedName>
        <fullName evidence="3">DUF2274 domain-containing protein</fullName>
    </recommendedName>
</protein>
<proteinExistence type="predicted"/>
<dbReference type="InterPro" id="IPR018733">
    <property type="entry name" value="DUF2274"/>
</dbReference>
<dbReference type="Proteomes" id="UP000532936">
    <property type="component" value="Unassembled WGS sequence"/>
</dbReference>